<evidence type="ECO:0000256" key="1">
    <source>
        <dbReference type="SAM" id="SignalP"/>
    </source>
</evidence>
<evidence type="ECO:0000313" key="3">
    <source>
        <dbReference type="Proteomes" id="UP001597206"/>
    </source>
</evidence>
<comment type="caution">
    <text evidence="2">The sequence shown here is derived from an EMBL/GenBank/DDBJ whole genome shotgun (WGS) entry which is preliminary data.</text>
</comment>
<evidence type="ECO:0008006" key="4">
    <source>
        <dbReference type="Google" id="ProtNLM"/>
    </source>
</evidence>
<gene>
    <name evidence="2" type="ORF">ACFQ2T_10695</name>
</gene>
<evidence type="ECO:0000313" key="2">
    <source>
        <dbReference type="EMBL" id="MFD1122973.1"/>
    </source>
</evidence>
<sequence>MYLRYIVSIVCLCLASTTVSATVLTKKEISKLEESITFEYRQGLKVCDTLNWNESDVCTAQANSKRDIDRAELKANVNPTAKSRYAALMAHMNGNHEVAIIKCDGVALSDKVACLSDAEGAKEIALQKANNFWGKLIQ</sequence>
<dbReference type="Proteomes" id="UP001597206">
    <property type="component" value="Unassembled WGS sequence"/>
</dbReference>
<dbReference type="RefSeq" id="WP_379034239.1">
    <property type="nucleotide sequence ID" value="NZ_JBHTLN010000002.1"/>
</dbReference>
<protein>
    <recommendedName>
        <fullName evidence="4">DUF1311 domain-containing protein</fullName>
    </recommendedName>
</protein>
<keyword evidence="1" id="KW-0732">Signal</keyword>
<proteinExistence type="predicted"/>
<feature type="chain" id="PRO_5046400692" description="DUF1311 domain-containing protein" evidence="1">
    <location>
        <begin position="22"/>
        <end position="138"/>
    </location>
</feature>
<name>A0ABW3PBK3_9PROT</name>
<keyword evidence="3" id="KW-1185">Reference proteome</keyword>
<dbReference type="EMBL" id="JBHTLN010000002">
    <property type="protein sequence ID" value="MFD1122973.1"/>
    <property type="molecule type" value="Genomic_DNA"/>
</dbReference>
<feature type="signal peptide" evidence="1">
    <location>
        <begin position="1"/>
        <end position="21"/>
    </location>
</feature>
<organism evidence="2 3">
    <name type="scientific">Methylophilus flavus</name>
    <dbReference type="NCBI Taxonomy" id="640084"/>
    <lineage>
        <taxon>Bacteria</taxon>
        <taxon>Pseudomonadati</taxon>
        <taxon>Pseudomonadota</taxon>
        <taxon>Betaproteobacteria</taxon>
        <taxon>Nitrosomonadales</taxon>
        <taxon>Methylophilaceae</taxon>
        <taxon>Methylophilus</taxon>
    </lineage>
</organism>
<reference evidence="3" key="1">
    <citation type="journal article" date="2019" name="Int. J. Syst. Evol. Microbiol.">
        <title>The Global Catalogue of Microorganisms (GCM) 10K type strain sequencing project: providing services to taxonomists for standard genome sequencing and annotation.</title>
        <authorList>
            <consortium name="The Broad Institute Genomics Platform"/>
            <consortium name="The Broad Institute Genome Sequencing Center for Infectious Disease"/>
            <person name="Wu L."/>
            <person name="Ma J."/>
        </authorList>
    </citation>
    <scope>NUCLEOTIDE SEQUENCE [LARGE SCALE GENOMIC DNA]</scope>
    <source>
        <strain evidence="3">CCUG 58411</strain>
    </source>
</reference>
<accession>A0ABW3PBK3</accession>